<accession>A0A0S3S754</accession>
<evidence type="ECO:0000313" key="2">
    <source>
        <dbReference type="Proteomes" id="UP000291084"/>
    </source>
</evidence>
<sequence length="77" mass="9061">MRNVFFDSVLHSGLVRAASSSFRMWVPLFHLILDHDSYKVSRCSSIPCKPRHHHWDFLRCHCIQRLPIPSSSLSTRR</sequence>
<dbReference type="Proteomes" id="UP000291084">
    <property type="component" value="Chromosome 5"/>
</dbReference>
<protein>
    <submittedName>
        <fullName evidence="1">Uncharacterized protein</fullName>
    </submittedName>
</protein>
<gene>
    <name evidence="1" type="primary">Vigan.05G223300</name>
    <name evidence="1" type="ORF">VIGAN_05223300</name>
</gene>
<organism evidence="1 2">
    <name type="scientific">Vigna angularis var. angularis</name>
    <dbReference type="NCBI Taxonomy" id="157739"/>
    <lineage>
        <taxon>Eukaryota</taxon>
        <taxon>Viridiplantae</taxon>
        <taxon>Streptophyta</taxon>
        <taxon>Embryophyta</taxon>
        <taxon>Tracheophyta</taxon>
        <taxon>Spermatophyta</taxon>
        <taxon>Magnoliopsida</taxon>
        <taxon>eudicotyledons</taxon>
        <taxon>Gunneridae</taxon>
        <taxon>Pentapetalae</taxon>
        <taxon>rosids</taxon>
        <taxon>fabids</taxon>
        <taxon>Fabales</taxon>
        <taxon>Fabaceae</taxon>
        <taxon>Papilionoideae</taxon>
        <taxon>50 kb inversion clade</taxon>
        <taxon>NPAAA clade</taxon>
        <taxon>indigoferoid/millettioid clade</taxon>
        <taxon>Phaseoleae</taxon>
        <taxon>Vigna</taxon>
    </lineage>
</organism>
<reference evidence="1 2" key="1">
    <citation type="journal article" date="2015" name="Sci. Rep.">
        <title>The power of single molecule real-time sequencing technology in the de novo assembly of a eukaryotic genome.</title>
        <authorList>
            <person name="Sakai H."/>
            <person name="Naito K."/>
            <person name="Ogiso-Tanaka E."/>
            <person name="Takahashi Y."/>
            <person name="Iseki K."/>
            <person name="Muto C."/>
            <person name="Satou K."/>
            <person name="Teruya K."/>
            <person name="Shiroma A."/>
            <person name="Shimoji M."/>
            <person name="Hirano T."/>
            <person name="Itoh T."/>
            <person name="Kaga A."/>
            <person name="Tomooka N."/>
        </authorList>
    </citation>
    <scope>NUCLEOTIDE SEQUENCE [LARGE SCALE GENOMIC DNA]</scope>
    <source>
        <strain evidence="2">cv. Shumari</strain>
    </source>
</reference>
<dbReference type="AlphaFoldDB" id="A0A0S3S754"/>
<proteinExistence type="predicted"/>
<name>A0A0S3S754_PHAAN</name>
<keyword evidence="2" id="KW-1185">Reference proteome</keyword>
<dbReference type="EMBL" id="AP015038">
    <property type="protein sequence ID" value="BAT88678.1"/>
    <property type="molecule type" value="Genomic_DNA"/>
</dbReference>
<evidence type="ECO:0000313" key="1">
    <source>
        <dbReference type="EMBL" id="BAT88678.1"/>
    </source>
</evidence>